<accession>R9HEP9</accession>
<organism evidence="1 2">
    <name type="scientific">Bacteroides thetaiotaomicron dnLKV9</name>
    <dbReference type="NCBI Taxonomy" id="1235785"/>
    <lineage>
        <taxon>Bacteria</taxon>
        <taxon>Pseudomonadati</taxon>
        <taxon>Bacteroidota</taxon>
        <taxon>Bacteroidia</taxon>
        <taxon>Bacteroidales</taxon>
        <taxon>Bacteroidaceae</taxon>
        <taxon>Bacteroides</taxon>
    </lineage>
</organism>
<proteinExistence type="predicted"/>
<evidence type="ECO:0000313" key="1">
    <source>
        <dbReference type="EMBL" id="EOR99639.1"/>
    </source>
</evidence>
<dbReference type="HOGENOM" id="CLU_3372171_0_0_10"/>
<gene>
    <name evidence="1" type="ORF">C799_03521</name>
</gene>
<name>R9HEP9_BACT4</name>
<evidence type="ECO:0000313" key="2">
    <source>
        <dbReference type="Proteomes" id="UP000014207"/>
    </source>
</evidence>
<comment type="caution">
    <text evidence="1">The sequence shown here is derived from an EMBL/GenBank/DDBJ whole genome shotgun (WGS) entry which is preliminary data.</text>
</comment>
<dbReference type="EMBL" id="ASSM01000010">
    <property type="protein sequence ID" value="EOR99639.1"/>
    <property type="molecule type" value="Genomic_DNA"/>
</dbReference>
<dbReference type="Proteomes" id="UP000014207">
    <property type="component" value="Unassembled WGS sequence"/>
</dbReference>
<sequence length="34" mass="4196">MRYFLLRLYTIKITHLPNFDSLNLENYHIKSNNI</sequence>
<protein>
    <submittedName>
        <fullName evidence="1">Uncharacterized protein</fullName>
    </submittedName>
</protein>
<reference evidence="1 2" key="1">
    <citation type="submission" date="2013-04" db="EMBL/GenBank/DDBJ databases">
        <title>The Genome Sequence of Bacteroides thetaiotaomicron dnLKV9.</title>
        <authorList>
            <consortium name="The Broad Institute Genomics Platform"/>
            <consortium name="The Broad Institute Genome Sequencing Center for Infectious Disease"/>
            <person name="Earl A."/>
            <person name="Xavier R."/>
            <person name="Kuhn K."/>
            <person name="Stappenbeck T."/>
            <person name="Walker B."/>
            <person name="Young S."/>
            <person name="Zeng Q."/>
            <person name="Gargeya S."/>
            <person name="Fitzgerald M."/>
            <person name="Haas B."/>
            <person name="Abouelleil A."/>
            <person name="Allen A.W."/>
            <person name="Alvarado L."/>
            <person name="Arachchi H.M."/>
            <person name="Berlin A.M."/>
            <person name="Chapman S.B."/>
            <person name="Gainer-Dewar J."/>
            <person name="Goldberg J."/>
            <person name="Griggs A."/>
            <person name="Gujja S."/>
            <person name="Hansen M."/>
            <person name="Howarth C."/>
            <person name="Imamovic A."/>
            <person name="Ireland A."/>
            <person name="Larimer J."/>
            <person name="McCowan C."/>
            <person name="Murphy C."/>
            <person name="Pearson M."/>
            <person name="Poon T.W."/>
            <person name="Priest M."/>
            <person name="Roberts A."/>
            <person name="Saif S."/>
            <person name="Shea T."/>
            <person name="Sisk P."/>
            <person name="Sykes S."/>
            <person name="Wortman J."/>
            <person name="Nusbaum C."/>
            <person name="Birren B."/>
        </authorList>
    </citation>
    <scope>NUCLEOTIDE SEQUENCE [LARGE SCALE GENOMIC DNA]</scope>
    <source>
        <strain evidence="2">dnLKV9</strain>
    </source>
</reference>
<dbReference type="AlphaFoldDB" id="R9HEP9"/>